<proteinExistence type="inferred from homology"/>
<evidence type="ECO:0000313" key="8">
    <source>
        <dbReference type="EMBL" id="RCU58463.1"/>
    </source>
</evidence>
<dbReference type="Pfam" id="PF21981">
    <property type="entry name" value="RecX_HTH3"/>
    <property type="match status" value="1"/>
</dbReference>
<evidence type="ECO:0000259" key="7">
    <source>
        <dbReference type="Pfam" id="PF21981"/>
    </source>
</evidence>
<reference evidence="8 9" key="1">
    <citation type="submission" date="2018-07" db="EMBL/GenBank/DDBJ databases">
        <title>Oceanihabitans testaceum sp. nov., isolated from marine sediment.</title>
        <authorList>
            <person name="Li C.-M."/>
        </authorList>
    </citation>
    <scope>NUCLEOTIDE SEQUENCE [LARGE SCALE GENOMIC DNA]</scope>
    <source>
        <strain evidence="8 9">S9-10</strain>
    </source>
</reference>
<dbReference type="EMBL" id="QPIG01000001">
    <property type="protein sequence ID" value="RCU58463.1"/>
    <property type="molecule type" value="Genomic_DNA"/>
</dbReference>
<dbReference type="Pfam" id="PF02631">
    <property type="entry name" value="RecX_HTH2"/>
    <property type="match status" value="1"/>
</dbReference>
<comment type="subcellular location">
    <subcellularLocation>
        <location evidence="1 5">Cytoplasm</location>
    </subcellularLocation>
</comment>
<dbReference type="Gene3D" id="1.10.10.10">
    <property type="entry name" value="Winged helix-like DNA-binding domain superfamily/Winged helix DNA-binding domain"/>
    <property type="match status" value="3"/>
</dbReference>
<evidence type="ECO:0000256" key="2">
    <source>
        <dbReference type="ARBA" id="ARBA00009695"/>
    </source>
</evidence>
<gene>
    <name evidence="5" type="primary">recX</name>
    <name evidence="8" type="ORF">DU428_03555</name>
</gene>
<comment type="similarity">
    <text evidence="2 5">Belongs to the RecX family.</text>
</comment>
<accession>A0A368P7U5</accession>
<name>A0A368P7U5_9FLAO</name>
<dbReference type="InterPro" id="IPR053924">
    <property type="entry name" value="RecX_HTH_2nd"/>
</dbReference>
<evidence type="ECO:0000256" key="1">
    <source>
        <dbReference type="ARBA" id="ARBA00004496"/>
    </source>
</evidence>
<dbReference type="Proteomes" id="UP000252249">
    <property type="component" value="Unassembled WGS sequence"/>
</dbReference>
<protein>
    <recommendedName>
        <fullName evidence="3 5">Regulatory protein RecX</fullName>
    </recommendedName>
</protein>
<dbReference type="InterPro" id="IPR053925">
    <property type="entry name" value="RecX_HTH_3rd"/>
</dbReference>
<evidence type="ECO:0000256" key="5">
    <source>
        <dbReference type="HAMAP-Rule" id="MF_01114"/>
    </source>
</evidence>
<dbReference type="AlphaFoldDB" id="A0A368P7U5"/>
<evidence type="ECO:0000313" key="9">
    <source>
        <dbReference type="Proteomes" id="UP000252249"/>
    </source>
</evidence>
<dbReference type="OrthoDB" id="1523826at2"/>
<feature type="domain" description="RecX second three-helical" evidence="6">
    <location>
        <begin position="58"/>
        <end position="99"/>
    </location>
</feature>
<dbReference type="GO" id="GO:0006282">
    <property type="term" value="P:regulation of DNA repair"/>
    <property type="evidence" value="ECO:0007669"/>
    <property type="project" value="UniProtKB-UniRule"/>
</dbReference>
<dbReference type="GO" id="GO:0005737">
    <property type="term" value="C:cytoplasm"/>
    <property type="evidence" value="ECO:0007669"/>
    <property type="project" value="UniProtKB-SubCell"/>
</dbReference>
<evidence type="ECO:0000259" key="6">
    <source>
        <dbReference type="Pfam" id="PF02631"/>
    </source>
</evidence>
<dbReference type="InterPro" id="IPR036388">
    <property type="entry name" value="WH-like_DNA-bd_sf"/>
</dbReference>
<keyword evidence="4 5" id="KW-0963">Cytoplasm</keyword>
<sequence length="156" mass="18573">MNSVKTYTLEEAKRMLENYCAYQERCHKEVVDKLQKMRMIPEAIDIVVVHLLQHNFLNEERFAKAFVRGKFRMKHWGKQRITLELRRKDISKTIISIALKEIEPAEYLESFHALAEKKAATIKESNPFKKKKKLADFLLYRGWESHLVYDKVNALF</sequence>
<organism evidence="8 9">
    <name type="scientific">Oceanihabitans sediminis</name>
    <dbReference type="NCBI Taxonomy" id="1812012"/>
    <lineage>
        <taxon>Bacteria</taxon>
        <taxon>Pseudomonadati</taxon>
        <taxon>Bacteroidota</taxon>
        <taxon>Flavobacteriia</taxon>
        <taxon>Flavobacteriales</taxon>
        <taxon>Flavobacteriaceae</taxon>
        <taxon>Oceanihabitans</taxon>
    </lineage>
</organism>
<dbReference type="RefSeq" id="WP_113965811.1">
    <property type="nucleotide sequence ID" value="NZ_QNRP01000001.1"/>
</dbReference>
<keyword evidence="9" id="KW-1185">Reference proteome</keyword>
<dbReference type="InterPro" id="IPR003783">
    <property type="entry name" value="Regulatory_RecX"/>
</dbReference>
<dbReference type="PANTHER" id="PTHR33602:SF1">
    <property type="entry name" value="REGULATORY PROTEIN RECX FAMILY PROTEIN"/>
    <property type="match status" value="1"/>
</dbReference>
<evidence type="ECO:0000256" key="4">
    <source>
        <dbReference type="ARBA" id="ARBA00022490"/>
    </source>
</evidence>
<dbReference type="PANTHER" id="PTHR33602">
    <property type="entry name" value="REGULATORY PROTEIN RECX FAMILY PROTEIN"/>
    <property type="match status" value="1"/>
</dbReference>
<feature type="domain" description="RecX third three-helical" evidence="7">
    <location>
        <begin position="106"/>
        <end position="149"/>
    </location>
</feature>
<dbReference type="HAMAP" id="MF_01114">
    <property type="entry name" value="RecX"/>
    <property type="match status" value="1"/>
</dbReference>
<evidence type="ECO:0000256" key="3">
    <source>
        <dbReference type="ARBA" id="ARBA00018111"/>
    </source>
</evidence>
<comment type="function">
    <text evidence="5">Modulates RecA activity.</text>
</comment>
<comment type="caution">
    <text evidence="8">The sequence shown here is derived from an EMBL/GenBank/DDBJ whole genome shotgun (WGS) entry which is preliminary data.</text>
</comment>